<proteinExistence type="predicted"/>
<organism evidence="2 3">
    <name type="scientific">Elysia marginata</name>
    <dbReference type="NCBI Taxonomy" id="1093978"/>
    <lineage>
        <taxon>Eukaryota</taxon>
        <taxon>Metazoa</taxon>
        <taxon>Spiralia</taxon>
        <taxon>Lophotrochozoa</taxon>
        <taxon>Mollusca</taxon>
        <taxon>Gastropoda</taxon>
        <taxon>Heterobranchia</taxon>
        <taxon>Euthyneura</taxon>
        <taxon>Panpulmonata</taxon>
        <taxon>Sacoglossa</taxon>
        <taxon>Placobranchoidea</taxon>
        <taxon>Plakobranchidae</taxon>
        <taxon>Elysia</taxon>
    </lineage>
</organism>
<feature type="region of interest" description="Disordered" evidence="1">
    <location>
        <begin position="1"/>
        <end position="69"/>
    </location>
</feature>
<dbReference type="AlphaFoldDB" id="A0AAV4FLZ8"/>
<feature type="region of interest" description="Disordered" evidence="1">
    <location>
        <begin position="104"/>
        <end position="155"/>
    </location>
</feature>
<dbReference type="EMBL" id="BMAT01000842">
    <property type="protein sequence ID" value="GFR74337.1"/>
    <property type="molecule type" value="Genomic_DNA"/>
</dbReference>
<accession>A0AAV4FLZ8</accession>
<comment type="caution">
    <text evidence="2">The sequence shown here is derived from an EMBL/GenBank/DDBJ whole genome shotgun (WGS) entry which is preliminary data.</text>
</comment>
<sequence length="155" mass="17229">MKATGSVLLRQRDGTITTSSRHVHPTEQRAQGRGTRETIDWSPHHRPGKQTSPELNENQRPEADSSTYNTFNHKVQSTIRYTKEPLPLYKTRAERTTTRLVMSVRSSCSRMPRGSDHTDTSLPVGSDQIPSSSDQRSGGLSINGCAITQRGGRAR</sequence>
<keyword evidence="3" id="KW-1185">Reference proteome</keyword>
<evidence type="ECO:0000256" key="1">
    <source>
        <dbReference type="SAM" id="MobiDB-lite"/>
    </source>
</evidence>
<evidence type="ECO:0000313" key="2">
    <source>
        <dbReference type="EMBL" id="GFR74337.1"/>
    </source>
</evidence>
<evidence type="ECO:0000313" key="3">
    <source>
        <dbReference type="Proteomes" id="UP000762676"/>
    </source>
</evidence>
<name>A0AAV4FLZ8_9GAST</name>
<feature type="compositionally biased region" description="Polar residues" evidence="1">
    <location>
        <begin position="120"/>
        <end position="140"/>
    </location>
</feature>
<dbReference type="Proteomes" id="UP000762676">
    <property type="component" value="Unassembled WGS sequence"/>
</dbReference>
<reference evidence="2 3" key="1">
    <citation type="journal article" date="2021" name="Elife">
        <title>Chloroplast acquisition without the gene transfer in kleptoplastic sea slugs, Plakobranchus ocellatus.</title>
        <authorList>
            <person name="Maeda T."/>
            <person name="Takahashi S."/>
            <person name="Yoshida T."/>
            <person name="Shimamura S."/>
            <person name="Takaki Y."/>
            <person name="Nagai Y."/>
            <person name="Toyoda A."/>
            <person name="Suzuki Y."/>
            <person name="Arimoto A."/>
            <person name="Ishii H."/>
            <person name="Satoh N."/>
            <person name="Nishiyama T."/>
            <person name="Hasebe M."/>
            <person name="Maruyama T."/>
            <person name="Minagawa J."/>
            <person name="Obokata J."/>
            <person name="Shigenobu S."/>
        </authorList>
    </citation>
    <scope>NUCLEOTIDE SEQUENCE [LARGE SCALE GENOMIC DNA]</scope>
</reference>
<protein>
    <submittedName>
        <fullName evidence="2">Uncharacterized protein</fullName>
    </submittedName>
</protein>
<gene>
    <name evidence="2" type="ORF">ElyMa_000427600</name>
</gene>
<feature type="compositionally biased region" description="Basic and acidic residues" evidence="1">
    <location>
        <begin position="34"/>
        <end position="43"/>
    </location>
</feature>